<feature type="region of interest" description="Disordered" evidence="1">
    <location>
        <begin position="269"/>
        <end position="297"/>
    </location>
</feature>
<dbReference type="EMBL" id="DS231947">
    <property type="protein sequence ID" value="EDS28418.1"/>
    <property type="molecule type" value="Genomic_DNA"/>
</dbReference>
<dbReference type="AlphaFoldDB" id="B0WID5"/>
<organism>
    <name type="scientific">Culex quinquefasciatus</name>
    <name type="common">Southern house mosquito</name>
    <name type="synonym">Culex pungens</name>
    <dbReference type="NCBI Taxonomy" id="7176"/>
    <lineage>
        <taxon>Eukaryota</taxon>
        <taxon>Metazoa</taxon>
        <taxon>Ecdysozoa</taxon>
        <taxon>Arthropoda</taxon>
        <taxon>Hexapoda</taxon>
        <taxon>Insecta</taxon>
        <taxon>Pterygota</taxon>
        <taxon>Neoptera</taxon>
        <taxon>Endopterygota</taxon>
        <taxon>Diptera</taxon>
        <taxon>Nematocera</taxon>
        <taxon>Culicoidea</taxon>
        <taxon>Culicidae</taxon>
        <taxon>Culicinae</taxon>
        <taxon>Culicini</taxon>
        <taxon>Culex</taxon>
        <taxon>Culex</taxon>
    </lineage>
</organism>
<feature type="compositionally biased region" description="Polar residues" evidence="1">
    <location>
        <begin position="360"/>
        <end position="371"/>
    </location>
</feature>
<accession>B0WID5</accession>
<dbReference type="HOGENOM" id="CLU_746512_0_0_1"/>
<sequence>MVSTSSAELIRCSGLFRIRFSERKFCLRESKLTGEDSAKFASSRSPVRRSFSKCGCVYGKPVFRRNKDVSLRRDFDSGGCVLDELPRTATKNSECEKARCAVWGSTVDIAGSAGPKKFAKKTTTAENYYEHRSGSVAVMVGRCDDVIIIGFADSAVASSIIDKPLVYQGCKIPIYLDNNATEVRVLDLPLGISNDDVVKVMSKYGEILTITNDRWINFFPGIPNGVRTLRMLLKQPTPKSITVNNAAATVTIIGKKSLCKLKAKNKKCADSTKKVNQKSSTPPIDPEPSSSSSSKSNNMLQVSVLRSVLLRLLDQVKRKMKVLKKLHPHQPVHRKAKGRSFVNFLSEPQQNSYDRDHLLRTSNNNRQINDV</sequence>
<name>B0WID5_CULQU</name>
<dbReference type="InParanoid" id="B0WID5"/>
<dbReference type="STRING" id="7176.B0WID5"/>
<dbReference type="VEuPathDB" id="VectorBase:CPIJ006800"/>
<evidence type="ECO:0000313" key="2">
    <source>
        <dbReference type="EMBL" id="EDS28418.1"/>
    </source>
</evidence>
<dbReference type="EnsemblMetazoa" id="CPIJ006800-RA">
    <property type="protein sequence ID" value="CPIJ006800-PA"/>
    <property type="gene ID" value="CPIJ006800"/>
</dbReference>
<evidence type="ECO:0000313" key="3">
    <source>
        <dbReference type="EnsemblMetazoa" id="CPIJ006800-PA"/>
    </source>
</evidence>
<dbReference type="Proteomes" id="UP000002320">
    <property type="component" value="Unassembled WGS sequence"/>
</dbReference>
<dbReference type="KEGG" id="cqu:CpipJ_CPIJ006800"/>
<reference evidence="3" key="2">
    <citation type="submission" date="2021-02" db="UniProtKB">
        <authorList>
            <consortium name="EnsemblMetazoa"/>
        </authorList>
    </citation>
    <scope>IDENTIFICATION</scope>
    <source>
        <strain evidence="3">JHB</strain>
    </source>
</reference>
<proteinExistence type="predicted"/>
<evidence type="ECO:0000313" key="4">
    <source>
        <dbReference type="Proteomes" id="UP000002320"/>
    </source>
</evidence>
<evidence type="ECO:0000256" key="1">
    <source>
        <dbReference type="SAM" id="MobiDB-lite"/>
    </source>
</evidence>
<keyword evidence="4" id="KW-1185">Reference proteome</keyword>
<feature type="compositionally biased region" description="Low complexity" evidence="1">
    <location>
        <begin position="279"/>
        <end position="297"/>
    </location>
</feature>
<protein>
    <submittedName>
        <fullName evidence="2 3">Uncharacterized protein</fullName>
    </submittedName>
</protein>
<reference evidence="2" key="1">
    <citation type="submission" date="2007-03" db="EMBL/GenBank/DDBJ databases">
        <title>Annotation of Culex pipiens quinquefasciatus.</title>
        <authorList>
            <consortium name="The Broad Institute Genome Sequencing Platform"/>
            <person name="Atkinson P.W."/>
            <person name="Hemingway J."/>
            <person name="Christensen B.M."/>
            <person name="Higgs S."/>
            <person name="Kodira C."/>
            <person name="Hannick L."/>
            <person name="Megy K."/>
            <person name="O'Leary S."/>
            <person name="Pearson M."/>
            <person name="Haas B.J."/>
            <person name="Mauceli E."/>
            <person name="Wortman J.R."/>
            <person name="Lee N.H."/>
            <person name="Guigo R."/>
            <person name="Stanke M."/>
            <person name="Alvarado L."/>
            <person name="Amedeo P."/>
            <person name="Antoine C.H."/>
            <person name="Arensburger P."/>
            <person name="Bidwell S.L."/>
            <person name="Crawford M."/>
            <person name="Camaro F."/>
            <person name="Devon K."/>
            <person name="Engels R."/>
            <person name="Hammond M."/>
            <person name="Howarth C."/>
            <person name="Koehrsen M."/>
            <person name="Lawson D."/>
            <person name="Montgomery P."/>
            <person name="Nene V."/>
            <person name="Nusbaum C."/>
            <person name="Puiu D."/>
            <person name="Romero-Severson J."/>
            <person name="Severson D.W."/>
            <person name="Shumway M."/>
            <person name="Sisk P."/>
            <person name="Stolte C."/>
            <person name="Zeng Q."/>
            <person name="Eisenstadt E."/>
            <person name="Fraser-Liggett C."/>
            <person name="Strausberg R."/>
            <person name="Galagan J."/>
            <person name="Birren B."/>
            <person name="Collins F.H."/>
        </authorList>
    </citation>
    <scope>NUCLEOTIDE SEQUENCE [LARGE SCALE GENOMIC DNA]</scope>
    <source>
        <strain evidence="2">JHB</strain>
    </source>
</reference>
<feature type="region of interest" description="Disordered" evidence="1">
    <location>
        <begin position="352"/>
        <end position="371"/>
    </location>
</feature>
<gene>
    <name evidence="3" type="primary">6038755</name>
    <name evidence="2" type="ORF">CpipJ_CPIJ006800</name>
</gene>